<keyword evidence="2" id="KW-1133">Transmembrane helix</keyword>
<name>A0A1F5GTW8_9BACT</name>
<dbReference type="EMBL" id="MFBJ01000057">
    <property type="protein sequence ID" value="OGD95285.1"/>
    <property type="molecule type" value="Genomic_DNA"/>
</dbReference>
<feature type="coiled-coil region" evidence="1">
    <location>
        <begin position="176"/>
        <end position="226"/>
    </location>
</feature>
<evidence type="ECO:0000259" key="3">
    <source>
        <dbReference type="Pfam" id="PF14257"/>
    </source>
</evidence>
<evidence type="ECO:0000256" key="2">
    <source>
        <dbReference type="SAM" id="Phobius"/>
    </source>
</evidence>
<feature type="transmembrane region" description="Helical" evidence="2">
    <location>
        <begin position="275"/>
        <end position="295"/>
    </location>
</feature>
<evidence type="ECO:0000313" key="4">
    <source>
        <dbReference type="EMBL" id="OGD95285.1"/>
    </source>
</evidence>
<accession>A0A1F5GTW8</accession>
<dbReference type="Pfam" id="PF14257">
    <property type="entry name" value="DUF4349"/>
    <property type="match status" value="1"/>
</dbReference>
<sequence>MSYINWVKTHKFIVALVLIIAFLLLKQSTSQVGFPSARSRIQPAYPPDSLNELPSAEINSQELGAPSVSKDYAPPPADEKVDRLVEKNSNLSLLVEDVRGTGEKIISHAENEDGYMVSASYNRPDQSPFATITVRVPTAKLDGTLSFFRSLAIKVTSENLIGRDVTEEFTDIEARIATLEKTKAKFEEILEKATQVQDILTVQREIINTQRQIDSLKGQSKAIEQNANLSKVTIYLSTDELALPYTPDKTFRPNVVFKQAVRSMLGTLRSGANTLIWVGVYSVIWVPLLVIFYIYKKRKNRKSNIES</sequence>
<dbReference type="Proteomes" id="UP000176666">
    <property type="component" value="Unassembled WGS sequence"/>
</dbReference>
<dbReference type="InterPro" id="IPR025645">
    <property type="entry name" value="DUF4349"/>
</dbReference>
<keyword evidence="1" id="KW-0175">Coiled coil</keyword>
<evidence type="ECO:0000313" key="5">
    <source>
        <dbReference type="Proteomes" id="UP000176666"/>
    </source>
</evidence>
<evidence type="ECO:0000256" key="1">
    <source>
        <dbReference type="SAM" id="Coils"/>
    </source>
</evidence>
<reference evidence="4 5" key="1">
    <citation type="journal article" date="2016" name="Nat. Commun.">
        <title>Thousands of microbial genomes shed light on interconnected biogeochemical processes in an aquifer system.</title>
        <authorList>
            <person name="Anantharaman K."/>
            <person name="Brown C.T."/>
            <person name="Hug L.A."/>
            <person name="Sharon I."/>
            <person name="Castelle C.J."/>
            <person name="Probst A.J."/>
            <person name="Thomas B.C."/>
            <person name="Singh A."/>
            <person name="Wilkins M.J."/>
            <person name="Karaoz U."/>
            <person name="Brodie E.L."/>
            <person name="Williams K.H."/>
            <person name="Hubbard S.S."/>
            <person name="Banfield J.F."/>
        </authorList>
    </citation>
    <scope>NUCLEOTIDE SEQUENCE [LARGE SCALE GENOMIC DNA]</scope>
</reference>
<organism evidence="4 5">
    <name type="scientific">Candidatus Curtissbacteria bacterium RIFCSPHIGHO2_12_FULL_38_9b</name>
    <dbReference type="NCBI Taxonomy" id="1797720"/>
    <lineage>
        <taxon>Bacteria</taxon>
        <taxon>Candidatus Curtissiibacteriota</taxon>
    </lineage>
</organism>
<keyword evidence="2" id="KW-0472">Membrane</keyword>
<feature type="domain" description="DUF4349" evidence="3">
    <location>
        <begin position="85"/>
        <end position="293"/>
    </location>
</feature>
<gene>
    <name evidence="4" type="ORF">A3F02_01380</name>
</gene>
<dbReference type="AlphaFoldDB" id="A0A1F5GTW8"/>
<proteinExistence type="predicted"/>
<keyword evidence="2" id="KW-0812">Transmembrane</keyword>
<comment type="caution">
    <text evidence="4">The sequence shown here is derived from an EMBL/GenBank/DDBJ whole genome shotgun (WGS) entry which is preliminary data.</text>
</comment>
<protein>
    <recommendedName>
        <fullName evidence="3">DUF4349 domain-containing protein</fullName>
    </recommendedName>
</protein>